<proteinExistence type="predicted"/>
<evidence type="ECO:0000313" key="3">
    <source>
        <dbReference type="Proteomes" id="UP000887581"/>
    </source>
</evidence>
<feature type="compositionally biased region" description="Basic and acidic residues" evidence="1">
    <location>
        <begin position="124"/>
        <end position="144"/>
    </location>
</feature>
<evidence type="ECO:0000313" key="4">
    <source>
        <dbReference type="WBParaSite" id="sdigi.contig163.g5496.t1"/>
    </source>
</evidence>
<dbReference type="AlphaFoldDB" id="A0A915PLC6"/>
<feature type="transmembrane region" description="Helical" evidence="2">
    <location>
        <begin position="28"/>
        <end position="47"/>
    </location>
</feature>
<reference evidence="4" key="1">
    <citation type="submission" date="2022-11" db="UniProtKB">
        <authorList>
            <consortium name="WormBaseParasite"/>
        </authorList>
    </citation>
    <scope>IDENTIFICATION</scope>
</reference>
<accession>A0A915PLC6</accession>
<feature type="compositionally biased region" description="Polar residues" evidence="1">
    <location>
        <begin position="145"/>
        <end position="170"/>
    </location>
</feature>
<keyword evidence="2" id="KW-0812">Transmembrane</keyword>
<dbReference type="WBParaSite" id="sdigi.contig163.g5496.t1">
    <property type="protein sequence ID" value="sdigi.contig163.g5496.t1"/>
    <property type="gene ID" value="sdigi.contig163.g5496"/>
</dbReference>
<dbReference type="Proteomes" id="UP000887581">
    <property type="component" value="Unplaced"/>
</dbReference>
<keyword evidence="3" id="KW-1185">Reference proteome</keyword>
<protein>
    <submittedName>
        <fullName evidence="4">TPX2 C-terminal domain-containing protein</fullName>
    </submittedName>
</protein>
<feature type="region of interest" description="Disordered" evidence="1">
    <location>
        <begin position="117"/>
        <end position="183"/>
    </location>
</feature>
<sequence length="183" mass="20850">MSDSWSRKEQSHVYIYLQVTKISDNDKLLQAVIAIVVASWLVTVCALRKGERKDLMKASNIVSMPEVRKFKLDFSEKQQQQEVDVDLDAALDDMRNNAAVTTNKLPKKNGVVEKLNKSTRPRARALEKIEERGERCKETEREEATQSSFQKQGMTNRSQSDSRIAKNSQEIAEGNSKCQEEVD</sequence>
<evidence type="ECO:0000256" key="1">
    <source>
        <dbReference type="SAM" id="MobiDB-lite"/>
    </source>
</evidence>
<organism evidence="3 4">
    <name type="scientific">Setaria digitata</name>
    <dbReference type="NCBI Taxonomy" id="48799"/>
    <lineage>
        <taxon>Eukaryota</taxon>
        <taxon>Metazoa</taxon>
        <taxon>Ecdysozoa</taxon>
        <taxon>Nematoda</taxon>
        <taxon>Chromadorea</taxon>
        <taxon>Rhabditida</taxon>
        <taxon>Spirurina</taxon>
        <taxon>Spiruromorpha</taxon>
        <taxon>Filarioidea</taxon>
        <taxon>Setariidae</taxon>
        <taxon>Setaria</taxon>
    </lineage>
</organism>
<name>A0A915PLC6_9BILA</name>
<evidence type="ECO:0000256" key="2">
    <source>
        <dbReference type="SAM" id="Phobius"/>
    </source>
</evidence>
<keyword evidence="2" id="KW-1133">Transmembrane helix</keyword>
<keyword evidence="2" id="KW-0472">Membrane</keyword>